<dbReference type="Gene3D" id="3.40.50.720">
    <property type="entry name" value="NAD(P)-binding Rossmann-like Domain"/>
    <property type="match status" value="1"/>
</dbReference>
<dbReference type="Pfam" id="PF13460">
    <property type="entry name" value="NAD_binding_10"/>
    <property type="match status" value="1"/>
</dbReference>
<dbReference type="EMBL" id="AOIO01000031">
    <property type="protein sequence ID" value="ELZ00014.1"/>
    <property type="molecule type" value="Genomic_DNA"/>
</dbReference>
<dbReference type="AlphaFoldDB" id="M0ARM7"/>
<evidence type="ECO:0000259" key="1">
    <source>
        <dbReference type="Pfam" id="PF13460"/>
    </source>
</evidence>
<feature type="non-terminal residue" evidence="2">
    <location>
        <position position="50"/>
    </location>
</feature>
<sequence>MADTTDSNTTVLVAGSHGQVGQHVTTELVASDHAVRAMVRADDQVEEMEA</sequence>
<dbReference type="eggNOG" id="arCOG03017">
    <property type="taxonomic scope" value="Archaea"/>
</dbReference>
<evidence type="ECO:0000313" key="2">
    <source>
        <dbReference type="EMBL" id="ELZ00014.1"/>
    </source>
</evidence>
<dbReference type="InterPro" id="IPR036291">
    <property type="entry name" value="NAD(P)-bd_dom_sf"/>
</dbReference>
<keyword evidence="3" id="KW-1185">Reference proteome</keyword>
<dbReference type="SUPFAM" id="SSF51735">
    <property type="entry name" value="NAD(P)-binding Rossmann-fold domains"/>
    <property type="match status" value="1"/>
</dbReference>
<feature type="domain" description="NAD(P)-binding" evidence="1">
    <location>
        <begin position="15"/>
        <end position="49"/>
    </location>
</feature>
<dbReference type="RefSeq" id="WP_006109737.1">
    <property type="nucleotide sequence ID" value="NZ_AOIO01000031.1"/>
</dbReference>
<proteinExistence type="predicted"/>
<organism evidence="2 3">
    <name type="scientific">Natrialba asiatica (strain ATCC 700177 / DSM 12278 / JCM 9576 / FERM P-10747 / NBRC 102637 / 172P1)</name>
    <dbReference type="NCBI Taxonomy" id="29540"/>
    <lineage>
        <taxon>Archaea</taxon>
        <taxon>Methanobacteriati</taxon>
        <taxon>Methanobacteriota</taxon>
        <taxon>Stenosarchaea group</taxon>
        <taxon>Halobacteria</taxon>
        <taxon>Halobacteriales</taxon>
        <taxon>Natrialbaceae</taxon>
        <taxon>Natrialba</taxon>
    </lineage>
</organism>
<gene>
    <name evidence="2" type="ORF">C481_13499</name>
</gene>
<evidence type="ECO:0000313" key="3">
    <source>
        <dbReference type="Proteomes" id="UP000011554"/>
    </source>
</evidence>
<dbReference type="InterPro" id="IPR016040">
    <property type="entry name" value="NAD(P)-bd_dom"/>
</dbReference>
<protein>
    <submittedName>
        <fullName evidence="2">NAD-dependent epimerase/dehydratase</fullName>
    </submittedName>
</protein>
<comment type="caution">
    <text evidence="2">The sequence shown here is derived from an EMBL/GenBank/DDBJ whole genome shotgun (WGS) entry which is preliminary data.</text>
</comment>
<name>M0ARM7_NATA1</name>
<dbReference type="Proteomes" id="UP000011554">
    <property type="component" value="Unassembled WGS sequence"/>
</dbReference>
<reference evidence="2 3" key="1">
    <citation type="journal article" date="2014" name="PLoS Genet.">
        <title>Phylogenetically driven sequencing of extremely halophilic archaea reveals strategies for static and dynamic osmo-response.</title>
        <authorList>
            <person name="Becker E.A."/>
            <person name="Seitzer P.M."/>
            <person name="Tritt A."/>
            <person name="Larsen D."/>
            <person name="Krusor M."/>
            <person name="Yao A.I."/>
            <person name="Wu D."/>
            <person name="Madern D."/>
            <person name="Eisen J.A."/>
            <person name="Darling A.E."/>
            <person name="Facciotti M.T."/>
        </authorList>
    </citation>
    <scope>NUCLEOTIDE SEQUENCE [LARGE SCALE GENOMIC DNA]</scope>
    <source>
        <strain evidence="2 3">DSM 12278</strain>
    </source>
</reference>
<accession>M0ARM7</accession>